<evidence type="ECO:0000259" key="13">
    <source>
        <dbReference type="Pfam" id="PF00155"/>
    </source>
</evidence>
<evidence type="ECO:0000256" key="7">
    <source>
        <dbReference type="ARBA" id="ARBA00022756"/>
    </source>
</evidence>
<dbReference type="InterPro" id="IPR001917">
    <property type="entry name" value="Aminotrans_II_pyridoxalP_BS"/>
</dbReference>
<comment type="subunit">
    <text evidence="4">Homodimer.</text>
</comment>
<dbReference type="PANTHER" id="PTHR13693:SF100">
    <property type="entry name" value="8-AMINO-7-OXONONANOATE SYNTHASE"/>
    <property type="match status" value="1"/>
</dbReference>
<evidence type="ECO:0000256" key="6">
    <source>
        <dbReference type="ARBA" id="ARBA00022679"/>
    </source>
</evidence>
<dbReference type="GO" id="GO:0009102">
    <property type="term" value="P:biotin biosynthetic process"/>
    <property type="evidence" value="ECO:0007669"/>
    <property type="project" value="UniProtKB-KW"/>
</dbReference>
<gene>
    <name evidence="14" type="ORF">CWE14_03070</name>
</gene>
<organism evidence="14 15">
    <name type="scientific">Aliidiomarina soli</name>
    <dbReference type="NCBI Taxonomy" id="1928574"/>
    <lineage>
        <taxon>Bacteria</taxon>
        <taxon>Pseudomonadati</taxon>
        <taxon>Pseudomonadota</taxon>
        <taxon>Gammaproteobacteria</taxon>
        <taxon>Alteromonadales</taxon>
        <taxon>Idiomarinaceae</taxon>
        <taxon>Aliidiomarina</taxon>
    </lineage>
</organism>
<dbReference type="GO" id="GO:0030170">
    <property type="term" value="F:pyridoxal phosphate binding"/>
    <property type="evidence" value="ECO:0007669"/>
    <property type="project" value="InterPro"/>
</dbReference>
<dbReference type="Pfam" id="PF00155">
    <property type="entry name" value="Aminotran_1_2"/>
    <property type="match status" value="1"/>
</dbReference>
<accession>A0A432WME6</accession>
<proteinExistence type="inferred from homology"/>
<dbReference type="PROSITE" id="PS00599">
    <property type="entry name" value="AA_TRANSFER_CLASS_2"/>
    <property type="match status" value="1"/>
</dbReference>
<keyword evidence="8 12" id="KW-0663">Pyridoxal phosphate</keyword>
<dbReference type="AlphaFoldDB" id="A0A432WME6"/>
<evidence type="ECO:0000313" key="15">
    <source>
        <dbReference type="Proteomes" id="UP000287823"/>
    </source>
</evidence>
<evidence type="ECO:0000256" key="1">
    <source>
        <dbReference type="ARBA" id="ARBA00001933"/>
    </source>
</evidence>
<dbReference type="EC" id="2.3.1.47" evidence="5"/>
<keyword evidence="15" id="KW-1185">Reference proteome</keyword>
<dbReference type="RefSeq" id="WP_126798019.1">
    <property type="nucleotide sequence ID" value="NZ_PIPO01000001.1"/>
</dbReference>
<dbReference type="InterPro" id="IPR015421">
    <property type="entry name" value="PyrdxlP-dep_Trfase_major"/>
</dbReference>
<comment type="pathway">
    <text evidence="2">Cofactor biosynthesis; biotin biosynthesis.</text>
</comment>
<dbReference type="Gene3D" id="3.40.640.10">
    <property type="entry name" value="Type I PLP-dependent aspartate aminotransferase-like (Major domain)"/>
    <property type="match status" value="1"/>
</dbReference>
<reference evidence="14 15" key="1">
    <citation type="journal article" date="2011" name="Front. Microbiol.">
        <title>Genomic signatures of strain selection and enhancement in Bacillus atrophaeus var. globigii, a historical biowarfare simulant.</title>
        <authorList>
            <person name="Gibbons H.S."/>
            <person name="Broomall S.M."/>
            <person name="McNew L.A."/>
            <person name="Daligault H."/>
            <person name="Chapman C."/>
            <person name="Bruce D."/>
            <person name="Karavis M."/>
            <person name="Krepps M."/>
            <person name="McGregor P.A."/>
            <person name="Hong C."/>
            <person name="Park K.H."/>
            <person name="Akmal A."/>
            <person name="Feldman A."/>
            <person name="Lin J.S."/>
            <person name="Chang W.E."/>
            <person name="Higgs B.W."/>
            <person name="Demirev P."/>
            <person name="Lindquist J."/>
            <person name="Liem A."/>
            <person name="Fochler E."/>
            <person name="Read T.D."/>
            <person name="Tapia R."/>
            <person name="Johnson S."/>
            <person name="Bishop-Lilly K.A."/>
            <person name="Detter C."/>
            <person name="Han C."/>
            <person name="Sozhamannan S."/>
            <person name="Rosenzweig C.N."/>
            <person name="Skowronski E.W."/>
        </authorList>
    </citation>
    <scope>NUCLEOTIDE SEQUENCE [LARGE SCALE GENOMIC DNA]</scope>
    <source>
        <strain evidence="14 15">Y4G10-17</strain>
    </source>
</reference>
<comment type="catalytic activity">
    <reaction evidence="11">
        <text>6-carboxyhexanoyl-[ACP] + L-alanine + H(+) = (8S)-8-amino-7-oxononanoate + holo-[ACP] + CO2</text>
        <dbReference type="Rhea" id="RHEA:42288"/>
        <dbReference type="Rhea" id="RHEA-COMP:9685"/>
        <dbReference type="Rhea" id="RHEA-COMP:9955"/>
        <dbReference type="ChEBI" id="CHEBI:15378"/>
        <dbReference type="ChEBI" id="CHEBI:16526"/>
        <dbReference type="ChEBI" id="CHEBI:57972"/>
        <dbReference type="ChEBI" id="CHEBI:64479"/>
        <dbReference type="ChEBI" id="CHEBI:78846"/>
        <dbReference type="ChEBI" id="CHEBI:149468"/>
        <dbReference type="EC" id="2.3.1.47"/>
    </reaction>
</comment>
<dbReference type="InterPro" id="IPR004839">
    <property type="entry name" value="Aminotransferase_I/II_large"/>
</dbReference>
<evidence type="ECO:0000256" key="5">
    <source>
        <dbReference type="ARBA" id="ARBA00013187"/>
    </source>
</evidence>
<dbReference type="Gene3D" id="3.90.1150.10">
    <property type="entry name" value="Aspartate Aminotransferase, domain 1"/>
    <property type="match status" value="1"/>
</dbReference>
<evidence type="ECO:0000256" key="3">
    <source>
        <dbReference type="ARBA" id="ARBA00010008"/>
    </source>
</evidence>
<evidence type="ECO:0000256" key="8">
    <source>
        <dbReference type="ARBA" id="ARBA00022898"/>
    </source>
</evidence>
<evidence type="ECO:0000256" key="9">
    <source>
        <dbReference type="ARBA" id="ARBA00032610"/>
    </source>
</evidence>
<evidence type="ECO:0000256" key="2">
    <source>
        <dbReference type="ARBA" id="ARBA00004746"/>
    </source>
</evidence>
<keyword evidence="7" id="KW-0093">Biotin biosynthesis</keyword>
<keyword evidence="14" id="KW-0012">Acyltransferase</keyword>
<comment type="similarity">
    <text evidence="3">Belongs to the class-II pyridoxal-phosphate-dependent aminotransferase family. BioF subfamily.</text>
</comment>
<protein>
    <recommendedName>
        <fullName evidence="5">8-amino-7-oxononanoate synthase</fullName>
        <ecNumber evidence="5">2.3.1.47</ecNumber>
    </recommendedName>
    <alternativeName>
        <fullName evidence="9">7-keto-8-amino-pelargonic acid synthase</fullName>
    </alternativeName>
    <alternativeName>
        <fullName evidence="10">8-amino-7-ketopelargonate synthase</fullName>
    </alternativeName>
</protein>
<dbReference type="Proteomes" id="UP000287823">
    <property type="component" value="Unassembled WGS sequence"/>
</dbReference>
<evidence type="ECO:0000313" key="14">
    <source>
        <dbReference type="EMBL" id="RUO34990.1"/>
    </source>
</evidence>
<evidence type="ECO:0000256" key="4">
    <source>
        <dbReference type="ARBA" id="ARBA00011738"/>
    </source>
</evidence>
<dbReference type="InterPro" id="IPR015424">
    <property type="entry name" value="PyrdxlP-dep_Trfase"/>
</dbReference>
<evidence type="ECO:0000256" key="12">
    <source>
        <dbReference type="RuleBase" id="RU003693"/>
    </source>
</evidence>
<evidence type="ECO:0000256" key="10">
    <source>
        <dbReference type="ARBA" id="ARBA00033381"/>
    </source>
</evidence>
<name>A0A432WME6_9GAMM</name>
<dbReference type="InterPro" id="IPR015422">
    <property type="entry name" value="PyrdxlP-dep_Trfase_small"/>
</dbReference>
<comment type="caution">
    <text evidence="14">The sequence shown here is derived from an EMBL/GenBank/DDBJ whole genome shotgun (WGS) entry which is preliminary data.</text>
</comment>
<dbReference type="InterPro" id="IPR050087">
    <property type="entry name" value="AON_synthase_class-II"/>
</dbReference>
<comment type="cofactor">
    <cofactor evidence="1 12">
        <name>pyridoxal 5'-phosphate</name>
        <dbReference type="ChEBI" id="CHEBI:597326"/>
    </cofactor>
</comment>
<dbReference type="EMBL" id="PIPO01000001">
    <property type="protein sequence ID" value="RUO34990.1"/>
    <property type="molecule type" value="Genomic_DNA"/>
</dbReference>
<dbReference type="GO" id="GO:0008710">
    <property type="term" value="F:8-amino-7-oxononanoate synthase activity"/>
    <property type="evidence" value="ECO:0007669"/>
    <property type="project" value="UniProtKB-EC"/>
</dbReference>
<dbReference type="SUPFAM" id="SSF53383">
    <property type="entry name" value="PLP-dependent transferases"/>
    <property type="match status" value="1"/>
</dbReference>
<feature type="domain" description="Aminotransferase class I/classII large" evidence="13">
    <location>
        <begin position="30"/>
        <end position="378"/>
    </location>
</feature>
<keyword evidence="6 14" id="KW-0808">Transferase</keyword>
<evidence type="ECO:0000256" key="11">
    <source>
        <dbReference type="ARBA" id="ARBA00047715"/>
    </source>
</evidence>
<dbReference type="PANTHER" id="PTHR13693">
    <property type="entry name" value="CLASS II AMINOTRANSFERASE/8-AMINO-7-OXONONANOATE SYNTHASE"/>
    <property type="match status" value="1"/>
</dbReference>
<sequence>MDRFRTKLQSNKQQRLAAGLWRQPNVAAPDLLNFCSNDYLSLRSHPAVIEAYQQGLARYGTGSGGSPLVSGYQQPHYELEQRLAEWLGRDAVVLLGSGYAANHAVVSVLAEHDVSLLFDKRNHASMYDACMASQAVMQRFNHNDMDSLCKRASRQSAGTCAIASEGVFSMDGDAVPLAQCVQTKASLSSQHREVLLWLDDAHGLGVTGPGGRGVGGMTTADEVNIISATFGKAFAMSGAFVAGDKDFIEAIWQSARHYIYSTAFSAAQAMAISKVLDILQTEPDHQQRLQANIEHFKQGLLQLGWRTPQNNLLLNHAIQPVLCYSNQRALALSQALRQQNILCSAIRPPTVPPGRACLRFTLNSGHTREQLDHVLDALGESPHA</sequence>